<reference evidence="3" key="1">
    <citation type="journal article" date="2019" name="Int. J. Syst. Evol. Microbiol.">
        <title>The Global Catalogue of Microorganisms (GCM) 10K type strain sequencing project: providing services to taxonomists for standard genome sequencing and annotation.</title>
        <authorList>
            <consortium name="The Broad Institute Genomics Platform"/>
            <consortium name="The Broad Institute Genome Sequencing Center for Infectious Disease"/>
            <person name="Wu L."/>
            <person name="Ma J."/>
        </authorList>
    </citation>
    <scope>NUCLEOTIDE SEQUENCE [LARGE SCALE GENOMIC DNA]</scope>
    <source>
        <strain evidence="3">CGMCC 4.7357</strain>
    </source>
</reference>
<accession>A0ABV9A713</accession>
<dbReference type="Proteomes" id="UP001595997">
    <property type="component" value="Unassembled WGS sequence"/>
</dbReference>
<dbReference type="RefSeq" id="WP_386446480.1">
    <property type="nucleotide sequence ID" value="NZ_JBHSFH010000006.1"/>
</dbReference>
<organism evidence="2 3">
    <name type="scientific">Streptomyces ovatisporus</name>
    <dbReference type="NCBI Taxonomy" id="1128682"/>
    <lineage>
        <taxon>Bacteria</taxon>
        <taxon>Bacillati</taxon>
        <taxon>Actinomycetota</taxon>
        <taxon>Actinomycetes</taxon>
        <taxon>Kitasatosporales</taxon>
        <taxon>Streptomycetaceae</taxon>
        <taxon>Streptomyces</taxon>
    </lineage>
</organism>
<comment type="caution">
    <text evidence="2">The sequence shown here is derived from an EMBL/GenBank/DDBJ whole genome shotgun (WGS) entry which is preliminary data.</text>
</comment>
<evidence type="ECO:0000256" key="1">
    <source>
        <dbReference type="SAM" id="MobiDB-lite"/>
    </source>
</evidence>
<name>A0ABV9A713_9ACTN</name>
<gene>
    <name evidence="2" type="ORF">ACFPA8_11635</name>
</gene>
<sequence length="163" mass="17382">MAVLAALRAGGTLESSAGALEMPVERLAAAALRDSEVQAALAGKPAEEQLRARRRDFLTALKETDGDRSLAAWSVALDELESVEWLADPAYAAQEELLLTAVAERACRPRRQIGDELLDRAADLLETGATITEAARSVGVATGTLRSRSEEHPRLAAALPPKR</sequence>
<protein>
    <submittedName>
        <fullName evidence="2">Uncharacterized protein</fullName>
    </submittedName>
</protein>
<evidence type="ECO:0000313" key="3">
    <source>
        <dbReference type="Proteomes" id="UP001595997"/>
    </source>
</evidence>
<evidence type="ECO:0000313" key="2">
    <source>
        <dbReference type="EMBL" id="MFC4494784.1"/>
    </source>
</evidence>
<dbReference type="EMBL" id="JBHSFH010000006">
    <property type="protein sequence ID" value="MFC4494784.1"/>
    <property type="molecule type" value="Genomic_DNA"/>
</dbReference>
<proteinExistence type="predicted"/>
<keyword evidence="3" id="KW-1185">Reference proteome</keyword>
<feature type="region of interest" description="Disordered" evidence="1">
    <location>
        <begin position="141"/>
        <end position="163"/>
    </location>
</feature>